<dbReference type="PANTHER" id="PTHR47843">
    <property type="entry name" value="BTB DOMAIN-CONTAINING PROTEIN-RELATED"/>
    <property type="match status" value="1"/>
</dbReference>
<organism evidence="3 4">
    <name type="scientific">Botrytis hyacinthi</name>
    <dbReference type="NCBI Taxonomy" id="278943"/>
    <lineage>
        <taxon>Eukaryota</taxon>
        <taxon>Fungi</taxon>
        <taxon>Dikarya</taxon>
        <taxon>Ascomycota</taxon>
        <taxon>Pezizomycotina</taxon>
        <taxon>Leotiomycetes</taxon>
        <taxon>Helotiales</taxon>
        <taxon>Sclerotiniaceae</taxon>
        <taxon>Botrytis</taxon>
    </lineage>
</organism>
<dbReference type="PROSITE" id="PS50097">
    <property type="entry name" value="BTB"/>
    <property type="match status" value="1"/>
</dbReference>
<feature type="domain" description="BTB" evidence="2">
    <location>
        <begin position="19"/>
        <end position="88"/>
    </location>
</feature>
<evidence type="ECO:0000259" key="2">
    <source>
        <dbReference type="PROSITE" id="PS50097"/>
    </source>
</evidence>
<dbReference type="Gene3D" id="3.30.710.10">
    <property type="entry name" value="Potassium Channel Kv1.1, Chain A"/>
    <property type="match status" value="1"/>
</dbReference>
<dbReference type="EMBL" id="PQXK01000152">
    <property type="protein sequence ID" value="TGO35605.1"/>
    <property type="molecule type" value="Genomic_DNA"/>
</dbReference>
<feature type="compositionally biased region" description="Pro residues" evidence="1">
    <location>
        <begin position="129"/>
        <end position="141"/>
    </location>
</feature>
<evidence type="ECO:0000256" key="1">
    <source>
        <dbReference type="SAM" id="MobiDB-lite"/>
    </source>
</evidence>
<comment type="caution">
    <text evidence="3">The sequence shown here is derived from an EMBL/GenBank/DDBJ whole genome shotgun (WGS) entry which is preliminary data.</text>
</comment>
<dbReference type="Proteomes" id="UP000297814">
    <property type="component" value="Unassembled WGS sequence"/>
</dbReference>
<protein>
    <recommendedName>
        <fullName evidence="2">BTB domain-containing protein</fullName>
    </recommendedName>
</protein>
<proteinExistence type="predicted"/>
<gene>
    <name evidence="3" type="ORF">BHYA_0152g00100</name>
</gene>
<dbReference type="AlphaFoldDB" id="A0A4Z1GFW6"/>
<accession>A0A4Z1GFW6</accession>
<dbReference type="PANTHER" id="PTHR47843:SF2">
    <property type="entry name" value="BTB DOMAIN-CONTAINING PROTEIN"/>
    <property type="match status" value="1"/>
</dbReference>
<evidence type="ECO:0000313" key="3">
    <source>
        <dbReference type="EMBL" id="TGO35605.1"/>
    </source>
</evidence>
<sequence length="322" mass="36579">MLYILTTTNSILNSRLFKFTVGEKVDGHATEFFVHEEAIVQLSKPLEALMRGGMLESQAGCTVWDDVSKETFERFVQFAYTGDYTVPMPVYRVMGRDRSDSLEELYRLLSTESMKEKSWGAQRGTEPLSEPPSPGVPPEPAEPALADVFPSITPEAKLHWLFRRLTNPESASVKCAADFKQLTFPLLALRNNYNYTCEPRACFDPYQIYSNLFISHAALYILGDFRLIDSLRALALYKLHKTLSVFRLNTENIQDIIDLARYVYAEEGREEVLSSEIGALKGLVCLYMAINASALSLDDRFLELLGEGGQFVKDFFRFEVQR</sequence>
<reference evidence="3 4" key="1">
    <citation type="submission" date="2017-12" db="EMBL/GenBank/DDBJ databases">
        <title>Comparative genomics of Botrytis spp.</title>
        <authorList>
            <person name="Valero-Jimenez C.A."/>
            <person name="Tapia P."/>
            <person name="Veloso J."/>
            <person name="Silva-Moreno E."/>
            <person name="Staats M."/>
            <person name="Valdes J.H."/>
            <person name="Van Kan J.A.L."/>
        </authorList>
    </citation>
    <scope>NUCLEOTIDE SEQUENCE [LARGE SCALE GENOMIC DNA]</scope>
    <source>
        <strain evidence="3 4">Bh0001</strain>
    </source>
</reference>
<dbReference type="InterPro" id="IPR000210">
    <property type="entry name" value="BTB/POZ_dom"/>
</dbReference>
<dbReference type="InterPro" id="IPR011333">
    <property type="entry name" value="SKP1/BTB/POZ_sf"/>
</dbReference>
<name>A0A4Z1GFW6_9HELO</name>
<evidence type="ECO:0000313" key="4">
    <source>
        <dbReference type="Proteomes" id="UP000297814"/>
    </source>
</evidence>
<keyword evidence="4" id="KW-1185">Reference proteome</keyword>
<dbReference type="SUPFAM" id="SSF54695">
    <property type="entry name" value="POZ domain"/>
    <property type="match status" value="1"/>
</dbReference>
<feature type="region of interest" description="Disordered" evidence="1">
    <location>
        <begin position="116"/>
        <end position="142"/>
    </location>
</feature>